<keyword evidence="7 13" id="KW-0418">Kinase</keyword>
<evidence type="ECO:0000313" key="21">
    <source>
        <dbReference type="EMBL" id="GMI72777.1"/>
    </source>
</evidence>
<evidence type="ECO:0000259" key="19">
    <source>
        <dbReference type="PROSITE" id="PS50927"/>
    </source>
</evidence>
<dbReference type="FunFam" id="2.90.10.10:FF:000005">
    <property type="entry name" value="G-type lectin S-receptor-like serine/threonine-protein kinase"/>
    <property type="match status" value="1"/>
</dbReference>
<dbReference type="SUPFAM" id="SSF51110">
    <property type="entry name" value="alpha-D-mannose-specific plant lectins"/>
    <property type="match status" value="1"/>
</dbReference>
<keyword evidence="2" id="KW-1003">Cell membrane</keyword>
<evidence type="ECO:0000256" key="2">
    <source>
        <dbReference type="ARBA" id="ARBA00022475"/>
    </source>
</evidence>
<evidence type="ECO:0000256" key="17">
    <source>
        <dbReference type="SAM" id="SignalP"/>
    </source>
</evidence>
<evidence type="ECO:0000256" key="9">
    <source>
        <dbReference type="ARBA" id="ARBA00023157"/>
    </source>
</evidence>
<feature type="region of interest" description="Disordered" evidence="15">
    <location>
        <begin position="178"/>
        <end position="198"/>
    </location>
</feature>
<dbReference type="Gene3D" id="2.90.10.10">
    <property type="entry name" value="Bulb-type lectin domain"/>
    <property type="match status" value="1"/>
</dbReference>
<feature type="signal peptide" evidence="17">
    <location>
        <begin position="1"/>
        <end position="29"/>
    </location>
</feature>
<evidence type="ECO:0000256" key="13">
    <source>
        <dbReference type="PIRNR" id="PIRNR000641"/>
    </source>
</evidence>
<keyword evidence="5 17" id="KW-0732">Signal</keyword>
<comment type="subcellular location">
    <subcellularLocation>
        <location evidence="1">Cell membrane</location>
        <topology evidence="1">Single-pass type I membrane protein</topology>
    </subcellularLocation>
</comment>
<feature type="domain" description="Apple" evidence="20">
    <location>
        <begin position="354"/>
        <end position="441"/>
    </location>
</feature>
<keyword evidence="3 13" id="KW-0723">Serine/threonine-protein kinase</keyword>
<dbReference type="CDD" id="cd01098">
    <property type="entry name" value="PAN_AP_plant"/>
    <property type="match status" value="1"/>
</dbReference>
<evidence type="ECO:0000256" key="12">
    <source>
        <dbReference type="ARBA" id="ARBA00048679"/>
    </source>
</evidence>
<dbReference type="GO" id="GO:0005886">
    <property type="term" value="C:plasma membrane"/>
    <property type="evidence" value="ECO:0007669"/>
    <property type="project" value="UniProtKB-SubCell"/>
</dbReference>
<dbReference type="PROSITE" id="PS00108">
    <property type="entry name" value="PROTEIN_KINASE_ST"/>
    <property type="match status" value="1"/>
</dbReference>
<keyword evidence="8 13" id="KW-0067">ATP-binding</keyword>
<evidence type="ECO:0000313" key="22">
    <source>
        <dbReference type="Proteomes" id="UP001165190"/>
    </source>
</evidence>
<evidence type="ECO:0000256" key="5">
    <source>
        <dbReference type="ARBA" id="ARBA00022729"/>
    </source>
</evidence>
<evidence type="ECO:0000256" key="10">
    <source>
        <dbReference type="ARBA" id="ARBA00023180"/>
    </source>
</evidence>
<dbReference type="InterPro" id="IPR036426">
    <property type="entry name" value="Bulb-type_lectin_dom_sf"/>
</dbReference>
<keyword evidence="16" id="KW-0472">Membrane</keyword>
<dbReference type="PANTHER" id="PTHR27002">
    <property type="entry name" value="RECEPTOR-LIKE SERINE/THREONINE-PROTEIN KINASE SD1-8"/>
    <property type="match status" value="1"/>
</dbReference>
<evidence type="ECO:0000256" key="11">
    <source>
        <dbReference type="ARBA" id="ARBA00047899"/>
    </source>
</evidence>
<name>A0A9W7H909_HIBTR</name>
<dbReference type="PANTHER" id="PTHR27002:SF932">
    <property type="entry name" value="RECEPTOR-LIKE SERINE_THREONINE-PROTEIN KINASE"/>
    <property type="match status" value="1"/>
</dbReference>
<dbReference type="SMART" id="SM00108">
    <property type="entry name" value="B_lectin"/>
    <property type="match status" value="1"/>
</dbReference>
<dbReference type="FunFam" id="1.10.510.10:FF:000060">
    <property type="entry name" value="G-type lectin S-receptor-like serine/threonine-protein kinase"/>
    <property type="match status" value="1"/>
</dbReference>
<comment type="catalytic activity">
    <reaction evidence="12 13">
        <text>L-seryl-[protein] + ATP = O-phospho-L-seryl-[protein] + ADP + H(+)</text>
        <dbReference type="Rhea" id="RHEA:17989"/>
        <dbReference type="Rhea" id="RHEA-COMP:9863"/>
        <dbReference type="Rhea" id="RHEA-COMP:11604"/>
        <dbReference type="ChEBI" id="CHEBI:15378"/>
        <dbReference type="ChEBI" id="CHEBI:29999"/>
        <dbReference type="ChEBI" id="CHEBI:30616"/>
        <dbReference type="ChEBI" id="CHEBI:83421"/>
        <dbReference type="ChEBI" id="CHEBI:456216"/>
        <dbReference type="EC" id="2.7.11.1"/>
    </reaction>
</comment>
<dbReference type="Pfam" id="PF00954">
    <property type="entry name" value="S_locus_glycop"/>
    <property type="match status" value="1"/>
</dbReference>
<dbReference type="PROSITE" id="PS50948">
    <property type="entry name" value="PAN"/>
    <property type="match status" value="1"/>
</dbReference>
<evidence type="ECO:0000256" key="16">
    <source>
        <dbReference type="SAM" id="Phobius"/>
    </source>
</evidence>
<accession>A0A9W7H909</accession>
<keyword evidence="6 13" id="KW-0547">Nucleotide-binding</keyword>
<dbReference type="PROSITE" id="PS00107">
    <property type="entry name" value="PROTEIN_KINASE_ATP"/>
    <property type="match status" value="1"/>
</dbReference>
<dbReference type="SMART" id="SM00220">
    <property type="entry name" value="S_TKc"/>
    <property type="match status" value="1"/>
</dbReference>
<evidence type="ECO:0000259" key="18">
    <source>
        <dbReference type="PROSITE" id="PS50011"/>
    </source>
</evidence>
<dbReference type="InterPro" id="IPR000719">
    <property type="entry name" value="Prot_kinase_dom"/>
</dbReference>
<dbReference type="InterPro" id="IPR008271">
    <property type="entry name" value="Ser/Thr_kinase_AS"/>
</dbReference>
<feature type="chain" id="PRO_5040945022" description="Receptor-like serine/threonine-protein kinase" evidence="17">
    <location>
        <begin position="30"/>
        <end position="865"/>
    </location>
</feature>
<dbReference type="Proteomes" id="UP001165190">
    <property type="component" value="Unassembled WGS sequence"/>
</dbReference>
<gene>
    <name evidence="21" type="ORF">HRI_000946900</name>
</gene>
<dbReference type="AlphaFoldDB" id="A0A9W7H909"/>
<dbReference type="InterPro" id="IPR003609">
    <property type="entry name" value="Pan_app"/>
</dbReference>
<keyword evidence="9" id="KW-1015">Disulfide bond</keyword>
<dbReference type="Gene3D" id="1.10.510.10">
    <property type="entry name" value="Transferase(Phosphotransferase) domain 1"/>
    <property type="match status" value="1"/>
</dbReference>
<keyword evidence="22" id="KW-1185">Reference proteome</keyword>
<dbReference type="EC" id="2.7.11.1" evidence="13"/>
<evidence type="ECO:0000256" key="7">
    <source>
        <dbReference type="ARBA" id="ARBA00022777"/>
    </source>
</evidence>
<dbReference type="EMBL" id="BSYR01000010">
    <property type="protein sequence ID" value="GMI72777.1"/>
    <property type="molecule type" value="Genomic_DNA"/>
</dbReference>
<dbReference type="SUPFAM" id="SSF56112">
    <property type="entry name" value="Protein kinase-like (PK-like)"/>
    <property type="match status" value="1"/>
</dbReference>
<dbReference type="Pfam" id="PF07714">
    <property type="entry name" value="PK_Tyr_Ser-Thr"/>
    <property type="match status" value="1"/>
</dbReference>
<evidence type="ECO:0000256" key="6">
    <source>
        <dbReference type="ARBA" id="ARBA00022741"/>
    </source>
</evidence>
<keyword evidence="16" id="KW-1133">Transmembrane helix</keyword>
<reference evidence="21" key="1">
    <citation type="submission" date="2023-05" db="EMBL/GenBank/DDBJ databases">
        <title>Genome and transcriptome analyses reveal genes involved in the formation of fine ridges on petal epidermal cells in Hibiscus trionum.</title>
        <authorList>
            <person name="Koshimizu S."/>
            <person name="Masuda S."/>
            <person name="Ishii T."/>
            <person name="Shirasu K."/>
            <person name="Hoshino A."/>
            <person name="Arita M."/>
        </authorList>
    </citation>
    <scope>NUCLEOTIDE SEQUENCE</scope>
    <source>
        <strain evidence="21">Hamamatsu line</strain>
    </source>
</reference>
<dbReference type="PROSITE" id="PS50927">
    <property type="entry name" value="BULB_LECTIN"/>
    <property type="match status" value="1"/>
</dbReference>
<dbReference type="OrthoDB" id="1910371at2759"/>
<dbReference type="SMART" id="SM00473">
    <property type="entry name" value="PAN_AP"/>
    <property type="match status" value="1"/>
</dbReference>
<dbReference type="InterPro" id="IPR001245">
    <property type="entry name" value="Ser-Thr/Tyr_kinase_cat_dom"/>
</dbReference>
<evidence type="ECO:0000256" key="15">
    <source>
        <dbReference type="SAM" id="MobiDB-lite"/>
    </source>
</evidence>
<dbReference type="Pfam" id="PF08276">
    <property type="entry name" value="PAN_2"/>
    <property type="match status" value="1"/>
</dbReference>
<keyword evidence="4 13" id="KW-0808">Transferase</keyword>
<dbReference type="CDD" id="cd00028">
    <property type="entry name" value="B_lectin"/>
    <property type="match status" value="1"/>
</dbReference>
<dbReference type="CDD" id="cd00054">
    <property type="entry name" value="EGF_CA"/>
    <property type="match status" value="1"/>
</dbReference>
<proteinExistence type="inferred from homology"/>
<dbReference type="FunFam" id="3.30.200.20:FF:000195">
    <property type="entry name" value="G-type lectin S-receptor-like serine/threonine-protein kinase"/>
    <property type="match status" value="1"/>
</dbReference>
<feature type="domain" description="Bulb-type lectin" evidence="19">
    <location>
        <begin position="31"/>
        <end position="152"/>
    </location>
</feature>
<comment type="similarity">
    <text evidence="13">Belongs to the protein kinase superfamily. Ser/Thr protein kinase family.</text>
</comment>
<keyword evidence="10" id="KW-0325">Glycoprotein</keyword>
<evidence type="ECO:0000256" key="8">
    <source>
        <dbReference type="ARBA" id="ARBA00022840"/>
    </source>
</evidence>
<dbReference type="GO" id="GO:0048544">
    <property type="term" value="P:recognition of pollen"/>
    <property type="evidence" value="ECO:0007669"/>
    <property type="project" value="InterPro"/>
</dbReference>
<evidence type="ECO:0000256" key="14">
    <source>
        <dbReference type="PROSITE-ProRule" id="PRU10141"/>
    </source>
</evidence>
<evidence type="ECO:0000259" key="20">
    <source>
        <dbReference type="PROSITE" id="PS50948"/>
    </source>
</evidence>
<dbReference type="PROSITE" id="PS50011">
    <property type="entry name" value="PROTEIN_KINASE_DOM"/>
    <property type="match status" value="1"/>
</dbReference>
<feature type="transmembrane region" description="Helical" evidence="16">
    <location>
        <begin position="454"/>
        <end position="475"/>
    </location>
</feature>
<comment type="catalytic activity">
    <reaction evidence="11 13">
        <text>L-threonyl-[protein] + ATP = O-phospho-L-threonyl-[protein] + ADP + H(+)</text>
        <dbReference type="Rhea" id="RHEA:46608"/>
        <dbReference type="Rhea" id="RHEA-COMP:11060"/>
        <dbReference type="Rhea" id="RHEA-COMP:11605"/>
        <dbReference type="ChEBI" id="CHEBI:15378"/>
        <dbReference type="ChEBI" id="CHEBI:30013"/>
        <dbReference type="ChEBI" id="CHEBI:30616"/>
        <dbReference type="ChEBI" id="CHEBI:61977"/>
        <dbReference type="ChEBI" id="CHEBI:456216"/>
        <dbReference type="EC" id="2.7.11.1"/>
    </reaction>
</comment>
<feature type="domain" description="Protein kinase" evidence="18">
    <location>
        <begin position="548"/>
        <end position="818"/>
    </location>
</feature>
<evidence type="ECO:0000256" key="3">
    <source>
        <dbReference type="ARBA" id="ARBA00022527"/>
    </source>
</evidence>
<dbReference type="GO" id="GO:0005524">
    <property type="term" value="F:ATP binding"/>
    <property type="evidence" value="ECO:0007669"/>
    <property type="project" value="UniProtKB-UniRule"/>
</dbReference>
<sequence length="865" mass="97136">METHNKNPVSASLASLVFLLYSFAQFCYAANDTIKQGESVRDGRSLISGNNVFELGFFSPGNSKFRYVGIWYKFDSKALVWVANRNMPISGRNGVLRIEADGKLVIHDGNNSLVWASNVPGSSNDSTAAKLLNNGNFVLTRNDSIGDTSRALWQSFDEPTDTFLPGMRVPLSSKRGEYQPYRSWKTPDDPSSGNYSLGVDPNGGQQIVIWDLNKRRRRWRSGHWNQQFFTGVPFMRNNASTLGGFHISQPDENGTMYITYTASTPDIYRFQIGWEGREQQSRWNPSKKEWDYLQSEPDPDNECELYNFCGNYSTCDRLDRRRCICLEGFRPKSQAQWDARNWSGGCVRKIDLRCPAANGTSVGKAKPDVFKKSRCTKLPDLATLLSSEGDVDACRTWCSENCSCIAFAFIPGIRCMIWTGDLVDMQYFHQRGSLDFFYRLHHSESDHGRKISNLAIVIISLVAAAFLVASLWLLWRYKTKLNGLSAVSSKPCCNDDDVAVFDVSKGKSKEFSTDLSGPADILKDGNQVHGPELQNFDFSTIATATNNFFEGNRLGQGGFGAVYKGVLPGGEQIAVKRLSGHSGQGLEEFKTEITLIAKLQHRNLVKLLGCSIQGEEKLLIYEYMLNKSLDNLLFDEAKKSELDWKTRLSIIEGIARGLLYLHRDSRHRIIHRDLKASNVLLDAEMNPKISDFGMARMFGGNQNEANTVRVVGTYGYMSPEYAMEGLFSVKSDVYSFGVLLLEIVSGQRNNSFRSFDHTSLLAYAWRLWSEDKVMDLVDPCIRDSCSPNEVLKCIHIGMLCVQDSPAHRPKMDAVMVFLESETATLPMPRKPTYTSLRTAVEEEYVLDGQEIVSSNDVTVTTIVGR</sequence>
<dbReference type="InterPro" id="IPR017441">
    <property type="entry name" value="Protein_kinase_ATP_BS"/>
</dbReference>
<dbReference type="Gene3D" id="3.30.200.20">
    <property type="entry name" value="Phosphorylase Kinase, domain 1"/>
    <property type="match status" value="1"/>
</dbReference>
<keyword evidence="16" id="KW-0812">Transmembrane</keyword>
<dbReference type="InterPro" id="IPR001480">
    <property type="entry name" value="Bulb-type_lectin_dom"/>
</dbReference>
<dbReference type="CDD" id="cd14066">
    <property type="entry name" value="STKc_IRAK"/>
    <property type="match status" value="1"/>
</dbReference>
<organism evidence="21 22">
    <name type="scientific">Hibiscus trionum</name>
    <name type="common">Flower of an hour</name>
    <dbReference type="NCBI Taxonomy" id="183268"/>
    <lineage>
        <taxon>Eukaryota</taxon>
        <taxon>Viridiplantae</taxon>
        <taxon>Streptophyta</taxon>
        <taxon>Embryophyta</taxon>
        <taxon>Tracheophyta</taxon>
        <taxon>Spermatophyta</taxon>
        <taxon>Magnoliopsida</taxon>
        <taxon>eudicotyledons</taxon>
        <taxon>Gunneridae</taxon>
        <taxon>Pentapetalae</taxon>
        <taxon>rosids</taxon>
        <taxon>malvids</taxon>
        <taxon>Malvales</taxon>
        <taxon>Malvaceae</taxon>
        <taxon>Malvoideae</taxon>
        <taxon>Hibiscus</taxon>
    </lineage>
</organism>
<evidence type="ECO:0000256" key="1">
    <source>
        <dbReference type="ARBA" id="ARBA00004251"/>
    </source>
</evidence>
<evidence type="ECO:0000256" key="4">
    <source>
        <dbReference type="ARBA" id="ARBA00022679"/>
    </source>
</evidence>
<dbReference type="GO" id="GO:0004674">
    <property type="term" value="F:protein serine/threonine kinase activity"/>
    <property type="evidence" value="ECO:0007669"/>
    <property type="project" value="UniProtKB-KW"/>
</dbReference>
<protein>
    <recommendedName>
        <fullName evidence="13">Receptor-like serine/threonine-protein kinase</fullName>
        <ecNumber evidence="13">2.7.11.1</ecNumber>
    </recommendedName>
</protein>
<dbReference type="InterPro" id="IPR000858">
    <property type="entry name" value="S_locus_glycoprot_dom"/>
</dbReference>
<dbReference type="InterPro" id="IPR011009">
    <property type="entry name" value="Kinase-like_dom_sf"/>
</dbReference>
<feature type="binding site" evidence="14">
    <location>
        <position position="576"/>
    </location>
    <ligand>
        <name>ATP</name>
        <dbReference type="ChEBI" id="CHEBI:30616"/>
    </ligand>
</feature>
<dbReference type="InterPro" id="IPR024171">
    <property type="entry name" value="SRK-like_kinase"/>
</dbReference>
<comment type="caution">
    <text evidence="21">The sequence shown here is derived from an EMBL/GenBank/DDBJ whole genome shotgun (WGS) entry which is preliminary data.</text>
</comment>
<dbReference type="PIRSF" id="PIRSF000641">
    <property type="entry name" value="SRK"/>
    <property type="match status" value="1"/>
</dbReference>
<dbReference type="Pfam" id="PF01453">
    <property type="entry name" value="B_lectin"/>
    <property type="match status" value="1"/>
</dbReference>